<name>A0ABW8ZLV2_9BURK</name>
<gene>
    <name evidence="1" type="ORF">PQR66_10525</name>
</gene>
<keyword evidence="2" id="KW-1185">Reference proteome</keyword>
<dbReference type="Proteomes" id="UP001629249">
    <property type="component" value="Unassembled WGS sequence"/>
</dbReference>
<proteinExistence type="predicted"/>
<evidence type="ECO:0000313" key="1">
    <source>
        <dbReference type="EMBL" id="MFL9883461.1"/>
    </source>
</evidence>
<sequence length="68" mass="7693">MKKSEKNRALEYVIFFRCLQLPLPIALAPDTVKAAKLAARFSVNLARDEPVLRRTDSRISDCCRLACV</sequence>
<evidence type="ECO:0000313" key="2">
    <source>
        <dbReference type="Proteomes" id="UP001629249"/>
    </source>
</evidence>
<dbReference type="EMBL" id="JAQQFN010000006">
    <property type="protein sequence ID" value="MFL9883461.1"/>
    <property type="molecule type" value="Genomic_DNA"/>
</dbReference>
<reference evidence="1 2" key="1">
    <citation type="journal article" date="2024" name="Chem. Sci.">
        <title>Discovery of megapolipeptins by genome mining of a Burkholderiales bacteria collection.</title>
        <authorList>
            <person name="Paulo B.S."/>
            <person name="Recchia M.J.J."/>
            <person name="Lee S."/>
            <person name="Fergusson C.H."/>
            <person name="Romanowski S.B."/>
            <person name="Hernandez A."/>
            <person name="Krull N."/>
            <person name="Liu D.Y."/>
            <person name="Cavanagh H."/>
            <person name="Bos A."/>
            <person name="Gray C.A."/>
            <person name="Murphy B.T."/>
            <person name="Linington R.G."/>
            <person name="Eustaquio A.S."/>
        </authorList>
    </citation>
    <scope>NUCLEOTIDE SEQUENCE [LARGE SCALE GENOMIC DNA]</scope>
    <source>
        <strain evidence="1 2">RL16-012-BIC-B</strain>
    </source>
</reference>
<protein>
    <submittedName>
        <fullName evidence="1">Uncharacterized protein</fullName>
    </submittedName>
</protein>
<dbReference type="RefSeq" id="WP_408327946.1">
    <property type="nucleotide sequence ID" value="NZ_JAQQFH010000005.1"/>
</dbReference>
<accession>A0ABW8ZLV2</accession>
<comment type="caution">
    <text evidence="1">The sequence shown here is derived from an EMBL/GenBank/DDBJ whole genome shotgun (WGS) entry which is preliminary data.</text>
</comment>
<organism evidence="1 2">
    <name type="scientific">Paraburkholderia agricolaris</name>
    <dbReference type="NCBI Taxonomy" id="2152888"/>
    <lineage>
        <taxon>Bacteria</taxon>
        <taxon>Pseudomonadati</taxon>
        <taxon>Pseudomonadota</taxon>
        <taxon>Betaproteobacteria</taxon>
        <taxon>Burkholderiales</taxon>
        <taxon>Burkholderiaceae</taxon>
        <taxon>Paraburkholderia</taxon>
    </lineage>
</organism>